<dbReference type="InterPro" id="IPR024195">
    <property type="entry name" value="NUDIX_hydrolase_YfcD_pred"/>
</dbReference>
<evidence type="ECO:0000256" key="5">
    <source>
        <dbReference type="ARBA" id="ARBA00022842"/>
    </source>
</evidence>
<comment type="caution">
    <text evidence="8">The sequence shown here is derived from an EMBL/GenBank/DDBJ whole genome shotgun (WGS) entry which is preliminary data.</text>
</comment>
<evidence type="ECO:0000259" key="7">
    <source>
        <dbReference type="PROSITE" id="PS51462"/>
    </source>
</evidence>
<dbReference type="InterPro" id="IPR000086">
    <property type="entry name" value="NUDIX_hydrolase_dom"/>
</dbReference>
<dbReference type="GO" id="GO:0016817">
    <property type="term" value="F:hydrolase activity, acting on acid anhydrides"/>
    <property type="evidence" value="ECO:0007669"/>
    <property type="project" value="InterPro"/>
</dbReference>
<reference evidence="8" key="1">
    <citation type="journal article" date="2014" name="Int. J. Syst. Evol. Microbiol.">
        <title>Complete genome sequence of Corynebacterium casei LMG S-19264T (=DSM 44701T), isolated from a smear-ripened cheese.</title>
        <authorList>
            <consortium name="US DOE Joint Genome Institute (JGI-PGF)"/>
            <person name="Walter F."/>
            <person name="Albersmeier A."/>
            <person name="Kalinowski J."/>
            <person name="Ruckert C."/>
        </authorList>
    </citation>
    <scope>NUCLEOTIDE SEQUENCE</scope>
    <source>
        <strain evidence="8">JCM 4059</strain>
    </source>
</reference>
<dbReference type="PANTHER" id="PTHR10885:SF0">
    <property type="entry name" value="ISOPENTENYL-DIPHOSPHATE DELTA-ISOMERASE"/>
    <property type="match status" value="1"/>
</dbReference>
<feature type="domain" description="Nudix hydrolase" evidence="7">
    <location>
        <begin position="48"/>
        <end position="177"/>
    </location>
</feature>
<evidence type="ECO:0000313" key="8">
    <source>
        <dbReference type="EMBL" id="GHF40580.1"/>
    </source>
</evidence>
<evidence type="ECO:0000256" key="6">
    <source>
        <dbReference type="PIRSR" id="PIRSR017340-1"/>
    </source>
</evidence>
<reference evidence="8" key="2">
    <citation type="submission" date="2020-09" db="EMBL/GenBank/DDBJ databases">
        <authorList>
            <person name="Sun Q."/>
            <person name="Ohkuma M."/>
        </authorList>
    </citation>
    <scope>NUCLEOTIDE SEQUENCE</scope>
    <source>
        <strain evidence="8">JCM 4059</strain>
    </source>
</reference>
<dbReference type="GO" id="GO:0046872">
    <property type="term" value="F:metal ion binding"/>
    <property type="evidence" value="ECO:0007669"/>
    <property type="project" value="UniProtKB-KW"/>
</dbReference>
<dbReference type="EMBL" id="BNBD01000003">
    <property type="protein sequence ID" value="GHF40580.1"/>
    <property type="molecule type" value="Genomic_DNA"/>
</dbReference>
<dbReference type="Gene3D" id="3.90.79.10">
    <property type="entry name" value="Nucleoside Triphosphate Pyrophosphohydrolase"/>
    <property type="match status" value="1"/>
</dbReference>
<dbReference type="InterPro" id="IPR015797">
    <property type="entry name" value="NUDIX_hydrolase-like_dom_sf"/>
</dbReference>
<comment type="similarity">
    <text evidence="2">Belongs to the Nudix hydrolase family.</text>
</comment>
<dbReference type="Pfam" id="PF00293">
    <property type="entry name" value="NUDIX"/>
    <property type="match status" value="1"/>
</dbReference>
<keyword evidence="9" id="KW-1185">Reference proteome</keyword>
<name>A0A919B188_9ACTN</name>
<dbReference type="PANTHER" id="PTHR10885">
    <property type="entry name" value="ISOPENTENYL-DIPHOSPHATE DELTA-ISOMERASE"/>
    <property type="match status" value="1"/>
</dbReference>
<protein>
    <submittedName>
        <fullName evidence="8">Nudix hydrolase</fullName>
    </submittedName>
</protein>
<sequence length="188" mass="21590">MRLPGQGRMGLDGVMTEPLSQDELLDIVDEQDRVVGQARRADAYARRLRHRSTFILVRDAAGRVFVHRRTDRKLVFPSHYDMFVGGVVGAGEEYDAAALREAEEELGVSGLPAPTPLFRFLYEAPEHSWWSAVYEVRCDLPVKPQEEEVAWYGFLTEEELGRRLEEWEFTPDGVEAYRLLREHRRAGA</sequence>
<dbReference type="AlphaFoldDB" id="A0A919B188"/>
<accession>A0A919B188</accession>
<dbReference type="PIRSF" id="PIRSF017340">
    <property type="entry name" value="Nudix_hydro"/>
    <property type="match status" value="1"/>
</dbReference>
<keyword evidence="5 6" id="KW-0460">Magnesium</keyword>
<keyword evidence="4 8" id="KW-0378">Hydrolase</keyword>
<evidence type="ECO:0000256" key="3">
    <source>
        <dbReference type="ARBA" id="ARBA00022723"/>
    </source>
</evidence>
<evidence type="ECO:0000313" key="9">
    <source>
        <dbReference type="Proteomes" id="UP000638313"/>
    </source>
</evidence>
<keyword evidence="3 6" id="KW-0479">Metal-binding</keyword>
<evidence type="ECO:0000256" key="4">
    <source>
        <dbReference type="ARBA" id="ARBA00022801"/>
    </source>
</evidence>
<proteinExistence type="inferred from homology"/>
<dbReference type="PROSITE" id="PS51462">
    <property type="entry name" value="NUDIX"/>
    <property type="match status" value="1"/>
</dbReference>
<feature type="binding site" evidence="6">
    <location>
        <position position="101"/>
    </location>
    <ligand>
        <name>Mg(2+)</name>
        <dbReference type="ChEBI" id="CHEBI:18420"/>
    </ligand>
</feature>
<dbReference type="Proteomes" id="UP000638313">
    <property type="component" value="Unassembled WGS sequence"/>
</dbReference>
<dbReference type="SUPFAM" id="SSF55811">
    <property type="entry name" value="Nudix"/>
    <property type="match status" value="1"/>
</dbReference>
<comment type="cofactor">
    <cofactor evidence="1">
        <name>Mg(2+)</name>
        <dbReference type="ChEBI" id="CHEBI:18420"/>
    </cofactor>
</comment>
<organism evidence="8 9">
    <name type="scientific">Streptomyces mashuensis</name>
    <dbReference type="NCBI Taxonomy" id="33904"/>
    <lineage>
        <taxon>Bacteria</taxon>
        <taxon>Bacillati</taxon>
        <taxon>Actinomycetota</taxon>
        <taxon>Actinomycetes</taxon>
        <taxon>Kitasatosporales</taxon>
        <taxon>Streptomycetaceae</taxon>
        <taxon>Streptomyces</taxon>
    </lineage>
</organism>
<dbReference type="InterPro" id="IPR020084">
    <property type="entry name" value="NUDIX_hydrolase_CS"/>
</dbReference>
<gene>
    <name evidence="8" type="ORF">GCM10010218_22450</name>
</gene>
<feature type="binding site" evidence="6">
    <location>
        <position position="105"/>
    </location>
    <ligand>
        <name>Mg(2+)</name>
        <dbReference type="ChEBI" id="CHEBI:18420"/>
    </ligand>
</feature>
<evidence type="ECO:0000256" key="1">
    <source>
        <dbReference type="ARBA" id="ARBA00001946"/>
    </source>
</evidence>
<evidence type="ECO:0000256" key="2">
    <source>
        <dbReference type="ARBA" id="ARBA00005582"/>
    </source>
</evidence>
<dbReference type="PROSITE" id="PS00893">
    <property type="entry name" value="NUDIX_BOX"/>
    <property type="match status" value="1"/>
</dbReference>